<protein>
    <recommendedName>
        <fullName evidence="8">Protein kinase domain-containing protein</fullName>
    </recommendedName>
</protein>
<evidence type="ECO:0000256" key="4">
    <source>
        <dbReference type="ARBA" id="ARBA00022840"/>
    </source>
</evidence>
<name>A0ABP6H7Y5_9ACTN</name>
<evidence type="ECO:0000256" key="7">
    <source>
        <dbReference type="SAM" id="Phobius"/>
    </source>
</evidence>
<dbReference type="SUPFAM" id="SSF56112">
    <property type="entry name" value="Protein kinase-like (PK-like)"/>
    <property type="match status" value="1"/>
</dbReference>
<comment type="caution">
    <text evidence="9">The sequence shown here is derived from an EMBL/GenBank/DDBJ whole genome shotgun (WGS) entry which is preliminary data.</text>
</comment>
<sequence length="549" mass="59044">MEQNIGPYRLMSRLGRGGMGTVYLAQDGEGRQVALKVINTELADEPIFRERFRREVLAAQRVRRFCTASVLDANLENDPLYVVTEYVQGPDLDGHVRQAGPMHGSSLEHLAVGVATALAAIHGAGIVHRDLKPTNVLLSPVGPRVIDFGIARALDTVAAATRTGTFVGTPAYMAPEVIRGQEATPAADIWAWGCVVAFAGTGNAPFSASNIPAILYQVTQGTPNLEGLDEGVRKLVETALSPEPNERPTAQQLLDQLTGQTRVDMEQVARTVQAESPFSPEQGFTHAAHFPPLEPTVLTERNGDDGSTRRRVPGNRRHLLIGAGVAVAATLVGTTLVYLTRNEGPPKSSTVFDDAFADTRTGWTGGSFTPGASTYGYLEGRYRMVTTSEYRLHDEVGSPYKNAEAEWRIPSRSLISVTVRMSGTPSASAGLSCFGPDSHEEGYRFLVRADGQGIVLRRVTKDRGTAEIGTRPEAAGFSPGGENRLQVACEKQGSSARLRMWINGTLALEELDEDGALTEGTTGLLIEQTAWDGKGLTADFDDFQIAGIR</sequence>
<dbReference type="PROSITE" id="PS50011">
    <property type="entry name" value="PROTEIN_KINASE_DOM"/>
    <property type="match status" value="1"/>
</dbReference>
<evidence type="ECO:0000313" key="10">
    <source>
        <dbReference type="Proteomes" id="UP001501842"/>
    </source>
</evidence>
<accession>A0ABP6H7Y5</accession>
<feature type="domain" description="Protein kinase" evidence="8">
    <location>
        <begin position="8"/>
        <end position="263"/>
    </location>
</feature>
<dbReference type="InterPro" id="IPR000719">
    <property type="entry name" value="Prot_kinase_dom"/>
</dbReference>
<keyword evidence="1" id="KW-0808">Transferase</keyword>
<dbReference type="PROSITE" id="PS00107">
    <property type="entry name" value="PROTEIN_KINASE_ATP"/>
    <property type="match status" value="1"/>
</dbReference>
<keyword evidence="4 5" id="KW-0067">ATP-binding</keyword>
<keyword evidence="3" id="KW-0418">Kinase</keyword>
<evidence type="ECO:0000259" key="8">
    <source>
        <dbReference type="PROSITE" id="PS50011"/>
    </source>
</evidence>
<keyword evidence="7" id="KW-1133">Transmembrane helix</keyword>
<organism evidence="9 10">
    <name type="scientific">Actinocorallia aurantiaca</name>
    <dbReference type="NCBI Taxonomy" id="46204"/>
    <lineage>
        <taxon>Bacteria</taxon>
        <taxon>Bacillati</taxon>
        <taxon>Actinomycetota</taxon>
        <taxon>Actinomycetes</taxon>
        <taxon>Streptosporangiales</taxon>
        <taxon>Thermomonosporaceae</taxon>
        <taxon>Actinocorallia</taxon>
    </lineage>
</organism>
<evidence type="ECO:0000256" key="6">
    <source>
        <dbReference type="SAM" id="MobiDB-lite"/>
    </source>
</evidence>
<dbReference type="Gene3D" id="1.10.510.10">
    <property type="entry name" value="Transferase(Phosphotransferase) domain 1"/>
    <property type="match status" value="1"/>
</dbReference>
<evidence type="ECO:0000313" key="9">
    <source>
        <dbReference type="EMBL" id="GAA2738132.1"/>
    </source>
</evidence>
<dbReference type="SMART" id="SM00220">
    <property type="entry name" value="S_TKc"/>
    <property type="match status" value="1"/>
</dbReference>
<proteinExistence type="predicted"/>
<feature type="region of interest" description="Disordered" evidence="6">
    <location>
        <begin position="279"/>
        <end position="313"/>
    </location>
</feature>
<evidence type="ECO:0000256" key="1">
    <source>
        <dbReference type="ARBA" id="ARBA00022679"/>
    </source>
</evidence>
<dbReference type="EMBL" id="BAAATZ010000037">
    <property type="protein sequence ID" value="GAA2738132.1"/>
    <property type="molecule type" value="Genomic_DNA"/>
</dbReference>
<evidence type="ECO:0000256" key="5">
    <source>
        <dbReference type="PROSITE-ProRule" id="PRU10141"/>
    </source>
</evidence>
<reference evidence="10" key="1">
    <citation type="journal article" date="2019" name="Int. J. Syst. Evol. Microbiol.">
        <title>The Global Catalogue of Microorganisms (GCM) 10K type strain sequencing project: providing services to taxonomists for standard genome sequencing and annotation.</title>
        <authorList>
            <consortium name="The Broad Institute Genomics Platform"/>
            <consortium name="The Broad Institute Genome Sequencing Center for Infectious Disease"/>
            <person name="Wu L."/>
            <person name="Ma J."/>
        </authorList>
    </citation>
    <scope>NUCLEOTIDE SEQUENCE [LARGE SCALE GENOMIC DNA]</scope>
    <source>
        <strain evidence="10">JCM 8201</strain>
    </source>
</reference>
<keyword evidence="7" id="KW-0472">Membrane</keyword>
<evidence type="ECO:0000256" key="3">
    <source>
        <dbReference type="ARBA" id="ARBA00022777"/>
    </source>
</evidence>
<keyword evidence="10" id="KW-1185">Reference proteome</keyword>
<dbReference type="PANTHER" id="PTHR43289">
    <property type="entry name" value="MITOGEN-ACTIVATED PROTEIN KINASE KINASE KINASE 20-RELATED"/>
    <property type="match status" value="1"/>
</dbReference>
<dbReference type="InterPro" id="IPR017441">
    <property type="entry name" value="Protein_kinase_ATP_BS"/>
</dbReference>
<dbReference type="Gene3D" id="3.30.200.20">
    <property type="entry name" value="Phosphorylase Kinase, domain 1"/>
    <property type="match status" value="1"/>
</dbReference>
<dbReference type="PANTHER" id="PTHR43289:SF34">
    <property type="entry name" value="SERINE_THREONINE-PROTEIN KINASE YBDM-RELATED"/>
    <property type="match status" value="1"/>
</dbReference>
<evidence type="ECO:0000256" key="2">
    <source>
        <dbReference type="ARBA" id="ARBA00022741"/>
    </source>
</evidence>
<dbReference type="CDD" id="cd14014">
    <property type="entry name" value="STKc_PknB_like"/>
    <property type="match status" value="1"/>
</dbReference>
<feature type="transmembrane region" description="Helical" evidence="7">
    <location>
        <begin position="319"/>
        <end position="339"/>
    </location>
</feature>
<dbReference type="Gene3D" id="2.60.120.560">
    <property type="entry name" value="Exo-inulinase, domain 1"/>
    <property type="match status" value="1"/>
</dbReference>
<dbReference type="Proteomes" id="UP001501842">
    <property type="component" value="Unassembled WGS sequence"/>
</dbReference>
<keyword evidence="2 5" id="KW-0547">Nucleotide-binding</keyword>
<dbReference type="Pfam" id="PF00069">
    <property type="entry name" value="Pkinase"/>
    <property type="match status" value="1"/>
</dbReference>
<feature type="binding site" evidence="5">
    <location>
        <position position="36"/>
    </location>
    <ligand>
        <name>ATP</name>
        <dbReference type="ChEBI" id="CHEBI:30616"/>
    </ligand>
</feature>
<dbReference type="RefSeq" id="WP_344457727.1">
    <property type="nucleotide sequence ID" value="NZ_BAAATZ010000037.1"/>
</dbReference>
<dbReference type="InterPro" id="IPR011009">
    <property type="entry name" value="Kinase-like_dom_sf"/>
</dbReference>
<keyword evidence="7" id="KW-0812">Transmembrane</keyword>
<gene>
    <name evidence="9" type="ORF">GCM10010439_70950</name>
</gene>
<dbReference type="PROSITE" id="PS00108">
    <property type="entry name" value="PROTEIN_KINASE_ST"/>
    <property type="match status" value="1"/>
</dbReference>
<dbReference type="InterPro" id="IPR008271">
    <property type="entry name" value="Ser/Thr_kinase_AS"/>
</dbReference>